<comment type="similarity">
    <text evidence="4">Belongs to the LapB family.</text>
</comment>
<dbReference type="Proteomes" id="UP000315439">
    <property type="component" value="Unassembled WGS sequence"/>
</dbReference>
<keyword evidence="2 4" id="KW-0677">Repeat</keyword>
<keyword evidence="4" id="KW-1133">Transmembrane helix</keyword>
<dbReference type="InterPro" id="IPR011990">
    <property type="entry name" value="TPR-like_helical_dom_sf"/>
</dbReference>
<dbReference type="Gene3D" id="1.25.40.10">
    <property type="entry name" value="Tetratricopeptide repeat domain"/>
    <property type="match status" value="1"/>
</dbReference>
<evidence type="ECO:0000259" key="5">
    <source>
        <dbReference type="Pfam" id="PF18073"/>
    </source>
</evidence>
<evidence type="ECO:0000313" key="7">
    <source>
        <dbReference type="Proteomes" id="UP000315439"/>
    </source>
</evidence>
<reference evidence="6 7" key="1">
    <citation type="submission" date="2019-07" db="EMBL/GenBank/DDBJ databases">
        <title>Draft genome for Aliikangiella sp. M105.</title>
        <authorList>
            <person name="Wang G."/>
        </authorList>
    </citation>
    <scope>NUCLEOTIDE SEQUENCE [LARGE SCALE GENOMIC DNA]</scope>
    <source>
        <strain evidence="6 7">M105</strain>
    </source>
</reference>
<dbReference type="SUPFAM" id="SSF48452">
    <property type="entry name" value="TPR-like"/>
    <property type="match status" value="2"/>
</dbReference>
<dbReference type="PANTHER" id="PTHR45586">
    <property type="entry name" value="TPR REPEAT-CONTAINING PROTEIN PA4667"/>
    <property type="match status" value="1"/>
</dbReference>
<feature type="binding site" evidence="4">
    <location>
        <position position="359"/>
    </location>
    <ligand>
        <name>Fe cation</name>
        <dbReference type="ChEBI" id="CHEBI:24875"/>
    </ligand>
</feature>
<dbReference type="Pfam" id="PF13176">
    <property type="entry name" value="TPR_7"/>
    <property type="match status" value="1"/>
</dbReference>
<dbReference type="AlphaFoldDB" id="A0A545U4W8"/>
<dbReference type="InterPro" id="IPR019734">
    <property type="entry name" value="TPR_rpt"/>
</dbReference>
<keyword evidence="3 4" id="KW-0802">TPR repeat</keyword>
<evidence type="ECO:0000256" key="1">
    <source>
        <dbReference type="ARBA" id="ARBA00022723"/>
    </source>
</evidence>
<dbReference type="InterPro" id="IPR041166">
    <property type="entry name" value="Rubredoxin_2"/>
</dbReference>
<feature type="binding site" evidence="4">
    <location>
        <position position="376"/>
    </location>
    <ligand>
        <name>Fe cation</name>
        <dbReference type="ChEBI" id="CHEBI:24875"/>
    </ligand>
</feature>
<feature type="topological domain" description="Cytoplasmic" evidence="4">
    <location>
        <begin position="24"/>
        <end position="391"/>
    </location>
</feature>
<accession>A0A545U4W8</accession>
<dbReference type="InterPro" id="IPR051012">
    <property type="entry name" value="CellSynth/LPSAsmb/PSIAsmb"/>
</dbReference>
<dbReference type="NCBIfam" id="NF008757">
    <property type="entry name" value="PRK11788.1-5"/>
    <property type="match status" value="1"/>
</dbReference>
<dbReference type="Pfam" id="PF18073">
    <property type="entry name" value="Zn_ribbon_LapB"/>
    <property type="match status" value="1"/>
</dbReference>
<dbReference type="Pfam" id="PF13432">
    <property type="entry name" value="TPR_16"/>
    <property type="match status" value="1"/>
</dbReference>
<comment type="subcellular location">
    <subcellularLocation>
        <location evidence="4">Cell inner membrane</location>
        <topology evidence="4">Single-pass membrane protein</topology>
        <orientation evidence="4">Cytoplasmic side</orientation>
    </subcellularLocation>
</comment>
<feature type="domain" description="LapB rubredoxin metal binding" evidence="5">
    <location>
        <begin position="357"/>
        <end position="384"/>
    </location>
</feature>
<dbReference type="InterPro" id="IPR030865">
    <property type="entry name" value="LapB"/>
</dbReference>
<protein>
    <recommendedName>
        <fullName evidence="4">Lipopolysaccharide assembly protein B</fullName>
    </recommendedName>
</protein>
<name>A0A545U4W8_9GAMM</name>
<dbReference type="OrthoDB" id="507476at2"/>
<keyword evidence="4" id="KW-0472">Membrane</keyword>
<evidence type="ECO:0000313" key="6">
    <source>
        <dbReference type="EMBL" id="TQV84502.1"/>
    </source>
</evidence>
<comment type="function">
    <text evidence="4">Modulates cellular lipopolysaccharide (LPS) levels by regulating LpxC, which is involved in lipid A biosynthesis. May act by modulating the proteolytic activity of FtsH towards LpxC. May also coordinate assembly of proteins involved in LPS synthesis at the plasma membrane.</text>
</comment>
<dbReference type="PANTHER" id="PTHR45586:SF1">
    <property type="entry name" value="LIPOPOLYSACCHARIDE ASSEMBLY PROTEIN B"/>
    <property type="match status" value="1"/>
</dbReference>
<dbReference type="GO" id="GO:0008653">
    <property type="term" value="P:lipopolysaccharide metabolic process"/>
    <property type="evidence" value="ECO:0007669"/>
    <property type="project" value="InterPro"/>
</dbReference>
<evidence type="ECO:0000256" key="4">
    <source>
        <dbReference type="HAMAP-Rule" id="MF_00994"/>
    </source>
</evidence>
<dbReference type="GO" id="GO:0005506">
    <property type="term" value="F:iron ion binding"/>
    <property type="evidence" value="ECO:0007669"/>
    <property type="project" value="UniProtKB-UniRule"/>
</dbReference>
<keyword evidence="7" id="KW-1185">Reference proteome</keyword>
<keyword evidence="4" id="KW-0408">Iron</keyword>
<organism evidence="6 7">
    <name type="scientific">Aliikangiella coralliicola</name>
    <dbReference type="NCBI Taxonomy" id="2592383"/>
    <lineage>
        <taxon>Bacteria</taxon>
        <taxon>Pseudomonadati</taxon>
        <taxon>Pseudomonadota</taxon>
        <taxon>Gammaproteobacteria</taxon>
        <taxon>Oceanospirillales</taxon>
        <taxon>Pleioneaceae</taxon>
        <taxon>Aliikangiella</taxon>
    </lineage>
</organism>
<evidence type="ECO:0000256" key="2">
    <source>
        <dbReference type="ARBA" id="ARBA00022737"/>
    </source>
</evidence>
<dbReference type="SMART" id="SM00028">
    <property type="entry name" value="TPR"/>
    <property type="match status" value="3"/>
</dbReference>
<proteinExistence type="inferred from homology"/>
<feature type="binding site" evidence="4">
    <location>
        <position position="373"/>
    </location>
    <ligand>
        <name>Fe cation</name>
        <dbReference type="ChEBI" id="CHEBI:24875"/>
    </ligand>
</feature>
<dbReference type="RefSeq" id="WP_142934174.1">
    <property type="nucleotide sequence ID" value="NZ_ML660170.1"/>
</dbReference>
<evidence type="ECO:0000256" key="3">
    <source>
        <dbReference type="ARBA" id="ARBA00022803"/>
    </source>
</evidence>
<dbReference type="HAMAP" id="MF_00994">
    <property type="entry name" value="LPS_assembly_LapB"/>
    <property type="match status" value="1"/>
</dbReference>
<keyword evidence="4" id="KW-0997">Cell inner membrane</keyword>
<dbReference type="EMBL" id="VIKS01000014">
    <property type="protein sequence ID" value="TQV84502.1"/>
    <property type="molecule type" value="Genomic_DNA"/>
</dbReference>
<keyword evidence="4" id="KW-1003">Cell membrane</keyword>
<dbReference type="GO" id="GO:0046890">
    <property type="term" value="P:regulation of lipid biosynthetic process"/>
    <property type="evidence" value="ECO:0007669"/>
    <property type="project" value="UniProtKB-UniRule"/>
</dbReference>
<keyword evidence="1 4" id="KW-0479">Metal-binding</keyword>
<feature type="binding site" evidence="4">
    <location>
        <position position="362"/>
    </location>
    <ligand>
        <name>Fe cation</name>
        <dbReference type="ChEBI" id="CHEBI:24875"/>
    </ligand>
</feature>
<comment type="caution">
    <text evidence="6">The sequence shown here is derived from an EMBL/GenBank/DDBJ whole genome shotgun (WGS) entry which is preliminary data.</text>
</comment>
<gene>
    <name evidence="4 6" type="primary">lapB</name>
    <name evidence="6" type="ORF">FLL46_23090</name>
</gene>
<keyword evidence="4" id="KW-0812">Transmembrane</keyword>
<dbReference type="GO" id="GO:0009898">
    <property type="term" value="C:cytoplasmic side of plasma membrane"/>
    <property type="evidence" value="ECO:0007669"/>
    <property type="project" value="UniProtKB-UniRule"/>
</dbReference>
<sequence length="391" mass="43940">MNELLLVFALLLPVAWYFGYAKGKSSKSTQADHQHSGLSRKYFVGLNYLLNEEADKAIDTFVSMLEVDSETVETHLALGNLYRRRGEVDKAIRIHQNLIARPSLSASHRKMSLMELGYDYMAAGLLDRAENIFKELVNDQSHKQASFKQLLHIYQQTKDWQNAIKVSEKLQHSASPTLKIEIAHFYCELAENCMYSEAPREAVAYVKKALNVDPGCVRATLISGDLHYSMGRYKQAIKAYRELIRQDIGLLPKAIEKIHSSFIQLNDRKGLLAFLEMAIEQGAGVSTILAYAQEIQSSDGDRAAAEFIAMQMVKHPSIKGLLKLIDLHIKHASESGRPSLIMLQGVVSKLLKNKPVYHCNHCGFDSKTLFWQCPGCKTWGSVKPIQGIEGE</sequence>